<organism evidence="1">
    <name type="scientific">marine sediment metagenome</name>
    <dbReference type="NCBI Taxonomy" id="412755"/>
    <lineage>
        <taxon>unclassified sequences</taxon>
        <taxon>metagenomes</taxon>
        <taxon>ecological metagenomes</taxon>
    </lineage>
</organism>
<name>X1ATT3_9ZZZZ</name>
<proteinExistence type="predicted"/>
<sequence length="316" mass="35202">MAKTIKEVREFMEGMGIPGRDLGELPSSTKTFPDGAQWRIEISGVERPSTMEAMIDEARKRNVTIHRAIITVQGSTLSDFGELKAMARMGRDEKIEVITTIGPRKAWDVGAKAAAFSEGAMVGFRLRGSDNISYWLTDMMRNIDAGLRGFLVLDEGILSIVNRMREEGFIPKDIVFKWSAFGGYCSAAGAKVIEKMGANSMNPTSDVSLPILAGIRKAINIPIDIYMFITDAEGGMFRIYEAPEVARVTSPCYFKIEPGTCQADIYKPWVKESWHAEFMREKVKEAAIFQEIMERHAPQLKLSKKGPSDLILPAHK</sequence>
<dbReference type="EMBL" id="BART01000467">
    <property type="protein sequence ID" value="GAG72687.1"/>
    <property type="molecule type" value="Genomic_DNA"/>
</dbReference>
<comment type="caution">
    <text evidence="1">The sequence shown here is derived from an EMBL/GenBank/DDBJ whole genome shotgun (WGS) entry which is preliminary data.</text>
</comment>
<reference evidence="1" key="1">
    <citation type="journal article" date="2014" name="Front. Microbiol.">
        <title>High frequency of phylogenetically diverse reductive dehalogenase-homologous genes in deep subseafloor sedimentary metagenomes.</title>
        <authorList>
            <person name="Kawai M."/>
            <person name="Futagami T."/>
            <person name="Toyoda A."/>
            <person name="Takaki Y."/>
            <person name="Nishi S."/>
            <person name="Hori S."/>
            <person name="Arai W."/>
            <person name="Tsubouchi T."/>
            <person name="Morono Y."/>
            <person name="Uchiyama I."/>
            <person name="Ito T."/>
            <person name="Fujiyama A."/>
            <person name="Inagaki F."/>
            <person name="Takami H."/>
        </authorList>
    </citation>
    <scope>NUCLEOTIDE SEQUENCE</scope>
    <source>
        <strain evidence="1">Expedition CK06-06</strain>
    </source>
</reference>
<gene>
    <name evidence="1" type="ORF">S01H4_02214</name>
</gene>
<accession>X1ATT3</accession>
<protein>
    <submittedName>
        <fullName evidence="1">Uncharacterized protein</fullName>
    </submittedName>
</protein>
<dbReference type="AlphaFoldDB" id="X1ATT3"/>
<evidence type="ECO:0000313" key="1">
    <source>
        <dbReference type="EMBL" id="GAG72687.1"/>
    </source>
</evidence>